<dbReference type="InterPro" id="IPR023198">
    <property type="entry name" value="PGP-like_dom2"/>
</dbReference>
<evidence type="ECO:0000313" key="2">
    <source>
        <dbReference type="Proteomes" id="UP000095558"/>
    </source>
</evidence>
<dbReference type="InterPro" id="IPR006439">
    <property type="entry name" value="HAD-SF_hydro_IA"/>
</dbReference>
<gene>
    <name evidence="1" type="ORF">ERS852470_01195</name>
</gene>
<dbReference type="InterPro" id="IPR023214">
    <property type="entry name" value="HAD_sf"/>
</dbReference>
<dbReference type="InterPro" id="IPR041492">
    <property type="entry name" value="HAD_2"/>
</dbReference>
<reference evidence="1 2" key="1">
    <citation type="submission" date="2015-09" db="EMBL/GenBank/DDBJ databases">
        <authorList>
            <consortium name="Pathogen Informatics"/>
        </authorList>
    </citation>
    <scope>NUCLEOTIDE SEQUENCE [LARGE SCALE GENOMIC DNA]</scope>
    <source>
        <strain evidence="1 2">2789STDY5834855</strain>
    </source>
</reference>
<dbReference type="NCBIfam" id="TIGR01549">
    <property type="entry name" value="HAD-SF-IA-v1"/>
    <property type="match status" value="1"/>
</dbReference>
<sequence length="215" mass="25412">MKYIIFDYDGTLHNSIRIYEPAFKRAYDYLVNNGYAEEKVFKEDEVSRFLGLTARQMWNDFMPSLPEDEKKKCSSIIGEAMIQYIDEGQAELYDGTIETLVKLNELGYKLIFLSNCKVSYMKKHIEIFRLDKYFIDFYCSEDFDFNPKHEIFKVIKEKHQGDFIIVGDRFVDIEIAKKYNLYSIGCAYGYGNDKELKEADYIIDSINEILNIREI</sequence>
<dbReference type="SUPFAM" id="SSF56784">
    <property type="entry name" value="HAD-like"/>
    <property type="match status" value="1"/>
</dbReference>
<proteinExistence type="predicted"/>
<dbReference type="Pfam" id="PF13419">
    <property type="entry name" value="HAD_2"/>
    <property type="match status" value="1"/>
</dbReference>
<accession>A0A174BII1</accession>
<dbReference type="GeneID" id="83011983"/>
<protein>
    <submittedName>
        <fullName evidence="1">HAD family phosphatase</fullName>
    </submittedName>
</protein>
<dbReference type="Proteomes" id="UP000095558">
    <property type="component" value="Unassembled WGS sequence"/>
</dbReference>
<dbReference type="RefSeq" id="WP_052330664.1">
    <property type="nucleotide sequence ID" value="NZ_CYYT01000001.1"/>
</dbReference>
<dbReference type="OrthoDB" id="9807630at2"/>
<dbReference type="InterPro" id="IPR050155">
    <property type="entry name" value="HAD-like_hydrolase_sf"/>
</dbReference>
<dbReference type="AlphaFoldDB" id="A0A174BII1"/>
<dbReference type="SFLD" id="SFLDG01129">
    <property type="entry name" value="C1.5:_HAD__Beta-PGM__Phosphata"/>
    <property type="match status" value="1"/>
</dbReference>
<dbReference type="SFLD" id="SFLDS00003">
    <property type="entry name" value="Haloacid_Dehalogenase"/>
    <property type="match status" value="1"/>
</dbReference>
<dbReference type="PANTHER" id="PTHR43434:SF1">
    <property type="entry name" value="PHOSPHOGLYCOLATE PHOSPHATASE"/>
    <property type="match status" value="1"/>
</dbReference>
<name>A0A174BII1_9CLOT</name>
<dbReference type="Gene3D" id="3.40.50.1000">
    <property type="entry name" value="HAD superfamily/HAD-like"/>
    <property type="match status" value="1"/>
</dbReference>
<dbReference type="EMBL" id="CYZV01000010">
    <property type="protein sequence ID" value="CUN99436.1"/>
    <property type="molecule type" value="Genomic_DNA"/>
</dbReference>
<evidence type="ECO:0000313" key="1">
    <source>
        <dbReference type="EMBL" id="CUN99436.1"/>
    </source>
</evidence>
<organism evidence="1 2">
    <name type="scientific">Clostridium disporicum</name>
    <dbReference type="NCBI Taxonomy" id="84024"/>
    <lineage>
        <taxon>Bacteria</taxon>
        <taxon>Bacillati</taxon>
        <taxon>Bacillota</taxon>
        <taxon>Clostridia</taxon>
        <taxon>Eubacteriales</taxon>
        <taxon>Clostridiaceae</taxon>
        <taxon>Clostridium</taxon>
    </lineage>
</organism>
<dbReference type="PANTHER" id="PTHR43434">
    <property type="entry name" value="PHOSPHOGLYCOLATE PHOSPHATASE"/>
    <property type="match status" value="1"/>
</dbReference>
<dbReference type="Gene3D" id="1.10.150.240">
    <property type="entry name" value="Putative phosphatase, domain 2"/>
    <property type="match status" value="1"/>
</dbReference>
<dbReference type="GO" id="GO:0008967">
    <property type="term" value="F:phosphoglycolate phosphatase activity"/>
    <property type="evidence" value="ECO:0007669"/>
    <property type="project" value="TreeGrafter"/>
</dbReference>
<dbReference type="InterPro" id="IPR036412">
    <property type="entry name" value="HAD-like_sf"/>
</dbReference>
<dbReference type="GO" id="GO:0006281">
    <property type="term" value="P:DNA repair"/>
    <property type="evidence" value="ECO:0007669"/>
    <property type="project" value="TreeGrafter"/>
</dbReference>